<feature type="domain" description="ABC transporter" evidence="5">
    <location>
        <begin position="4"/>
        <end position="236"/>
    </location>
</feature>
<accession>A0A239EAP3</accession>
<evidence type="ECO:0000259" key="5">
    <source>
        <dbReference type="PROSITE" id="PS50893"/>
    </source>
</evidence>
<dbReference type="PROSITE" id="PS50893">
    <property type="entry name" value="ABC_TRANSPORTER_2"/>
    <property type="match status" value="1"/>
</dbReference>
<evidence type="ECO:0000256" key="4">
    <source>
        <dbReference type="ARBA" id="ARBA00022840"/>
    </source>
</evidence>
<dbReference type="InterPro" id="IPR050093">
    <property type="entry name" value="ABC_SmlMolc_Importer"/>
</dbReference>
<dbReference type="InterPro" id="IPR003593">
    <property type="entry name" value="AAA+_ATPase"/>
</dbReference>
<dbReference type="Proteomes" id="UP000198284">
    <property type="component" value="Unassembled WGS sequence"/>
</dbReference>
<evidence type="ECO:0000256" key="1">
    <source>
        <dbReference type="ARBA" id="ARBA00022448"/>
    </source>
</evidence>
<evidence type="ECO:0000313" key="7">
    <source>
        <dbReference type="Proteomes" id="UP000198284"/>
    </source>
</evidence>
<dbReference type="InterPro" id="IPR003439">
    <property type="entry name" value="ABC_transporter-like_ATP-bd"/>
</dbReference>
<dbReference type="PANTHER" id="PTHR42781:SF4">
    <property type="entry name" value="SPERMIDINE_PUTRESCINE IMPORT ATP-BINDING PROTEIN POTA"/>
    <property type="match status" value="1"/>
</dbReference>
<reference evidence="6 7" key="1">
    <citation type="submission" date="2017-06" db="EMBL/GenBank/DDBJ databases">
        <authorList>
            <person name="Kim H.J."/>
            <person name="Triplett B.A."/>
        </authorList>
    </citation>
    <scope>NUCLEOTIDE SEQUENCE [LARGE SCALE GENOMIC DNA]</scope>
    <source>
        <strain evidence="6 7">U15</strain>
    </source>
</reference>
<sequence length="293" mass="31827">MTLPVEIDLRKALRGPAGDMRLHVRATLAGGSFASLFGPSGAGKTTLLRMLAGLTQPDAGRLVIGGETWFDGEKGIDLPPQRRAIGYVFQDHALFPNLTVRENIAYGADRRDAGWVDELTEMIGLAELRQRRPDTLSGGQRQRVALARALARKPALLLLDEPLSALDAGLRSRLQDDLARLHAQLGLTTLMVTHDLGEVFKLSSEVLCLEDGRIARSGAPDAVFLRRRGAGELTLQGQVLAVRREEVVFVVALLIGQDIIEVLASEDEVADLAPGDAVFVGARTFSPMLRKRR</sequence>
<dbReference type="SMART" id="SM00382">
    <property type="entry name" value="AAA"/>
    <property type="match status" value="1"/>
</dbReference>
<dbReference type="EMBL" id="FZOT01000002">
    <property type="protein sequence ID" value="SNS41541.1"/>
    <property type="molecule type" value="Genomic_DNA"/>
</dbReference>
<dbReference type="PANTHER" id="PTHR42781">
    <property type="entry name" value="SPERMIDINE/PUTRESCINE IMPORT ATP-BINDING PROTEIN POTA"/>
    <property type="match status" value="1"/>
</dbReference>
<dbReference type="GO" id="GO:0005524">
    <property type="term" value="F:ATP binding"/>
    <property type="evidence" value="ECO:0007669"/>
    <property type="project" value="UniProtKB-KW"/>
</dbReference>
<dbReference type="InterPro" id="IPR027417">
    <property type="entry name" value="P-loop_NTPase"/>
</dbReference>
<protein>
    <submittedName>
        <fullName evidence="6">Molybdate transport system ATP-binding protein</fullName>
    </submittedName>
</protein>
<dbReference type="PROSITE" id="PS00211">
    <property type="entry name" value="ABC_TRANSPORTER_1"/>
    <property type="match status" value="1"/>
</dbReference>
<keyword evidence="3" id="KW-0547">Nucleotide-binding</keyword>
<evidence type="ECO:0000256" key="2">
    <source>
        <dbReference type="ARBA" id="ARBA00022475"/>
    </source>
</evidence>
<evidence type="ECO:0000256" key="3">
    <source>
        <dbReference type="ARBA" id="ARBA00022741"/>
    </source>
</evidence>
<dbReference type="SUPFAM" id="SSF52540">
    <property type="entry name" value="P-loop containing nucleoside triphosphate hydrolases"/>
    <property type="match status" value="1"/>
</dbReference>
<keyword evidence="4 6" id="KW-0067">ATP-binding</keyword>
<dbReference type="Gene3D" id="3.40.50.300">
    <property type="entry name" value="P-loop containing nucleotide triphosphate hydrolases"/>
    <property type="match status" value="1"/>
</dbReference>
<dbReference type="AlphaFoldDB" id="A0A239EAP3"/>
<organism evidence="6 7">
    <name type="scientific">Noviherbaspirillum humi</name>
    <dbReference type="NCBI Taxonomy" id="1688639"/>
    <lineage>
        <taxon>Bacteria</taxon>
        <taxon>Pseudomonadati</taxon>
        <taxon>Pseudomonadota</taxon>
        <taxon>Betaproteobacteria</taxon>
        <taxon>Burkholderiales</taxon>
        <taxon>Oxalobacteraceae</taxon>
        <taxon>Noviherbaspirillum</taxon>
    </lineage>
</organism>
<name>A0A239EAP3_9BURK</name>
<dbReference type="GO" id="GO:0016887">
    <property type="term" value="F:ATP hydrolysis activity"/>
    <property type="evidence" value="ECO:0007669"/>
    <property type="project" value="InterPro"/>
</dbReference>
<keyword evidence="2" id="KW-0472">Membrane</keyword>
<keyword evidence="1" id="KW-0813">Transport</keyword>
<keyword evidence="7" id="KW-1185">Reference proteome</keyword>
<dbReference type="InterPro" id="IPR017871">
    <property type="entry name" value="ABC_transporter-like_CS"/>
</dbReference>
<evidence type="ECO:0000313" key="6">
    <source>
        <dbReference type="EMBL" id="SNS41541.1"/>
    </source>
</evidence>
<dbReference type="RefSeq" id="WP_089398419.1">
    <property type="nucleotide sequence ID" value="NZ_FZOT01000002.1"/>
</dbReference>
<proteinExistence type="predicted"/>
<dbReference type="Pfam" id="PF00005">
    <property type="entry name" value="ABC_tran"/>
    <property type="match status" value="1"/>
</dbReference>
<keyword evidence="2" id="KW-1003">Cell membrane</keyword>
<dbReference type="OrthoDB" id="5298774at2"/>
<gene>
    <name evidence="6" type="ORF">SAMN06265795_102606</name>
</gene>